<evidence type="ECO:0000313" key="2">
    <source>
        <dbReference type="EMBL" id="EYB81452.1"/>
    </source>
</evidence>
<dbReference type="AlphaFoldDB" id="A0A016RTM3"/>
<evidence type="ECO:0000256" key="1">
    <source>
        <dbReference type="SAM" id="MobiDB-lite"/>
    </source>
</evidence>
<reference evidence="3" key="1">
    <citation type="journal article" date="2015" name="Nat. Genet.">
        <title>The genome and transcriptome of the zoonotic hookworm Ancylostoma ceylanicum identify infection-specific gene families.</title>
        <authorList>
            <person name="Schwarz E.M."/>
            <person name="Hu Y."/>
            <person name="Antoshechkin I."/>
            <person name="Miller M.M."/>
            <person name="Sternberg P.W."/>
            <person name="Aroian R.V."/>
        </authorList>
    </citation>
    <scope>NUCLEOTIDE SEQUENCE</scope>
    <source>
        <strain evidence="3">HY135</strain>
    </source>
</reference>
<accession>A0A016RTM3</accession>
<comment type="caution">
    <text evidence="2">The sequence shown here is derived from an EMBL/GenBank/DDBJ whole genome shotgun (WGS) entry which is preliminary data.</text>
</comment>
<gene>
    <name evidence="2" type="primary">Acey_s0384.g415</name>
    <name evidence="2" type="ORF">Y032_0384g415</name>
</gene>
<feature type="region of interest" description="Disordered" evidence="1">
    <location>
        <begin position="1"/>
        <end position="56"/>
    </location>
</feature>
<protein>
    <submittedName>
        <fullName evidence="2">Uncharacterized protein</fullName>
    </submittedName>
</protein>
<organism evidence="2 3">
    <name type="scientific">Ancylostoma ceylanicum</name>
    <dbReference type="NCBI Taxonomy" id="53326"/>
    <lineage>
        <taxon>Eukaryota</taxon>
        <taxon>Metazoa</taxon>
        <taxon>Ecdysozoa</taxon>
        <taxon>Nematoda</taxon>
        <taxon>Chromadorea</taxon>
        <taxon>Rhabditida</taxon>
        <taxon>Rhabditina</taxon>
        <taxon>Rhabditomorpha</taxon>
        <taxon>Strongyloidea</taxon>
        <taxon>Ancylostomatidae</taxon>
        <taxon>Ancylostomatinae</taxon>
        <taxon>Ancylostoma</taxon>
    </lineage>
</organism>
<dbReference type="Proteomes" id="UP000024635">
    <property type="component" value="Unassembled WGS sequence"/>
</dbReference>
<evidence type="ECO:0000313" key="3">
    <source>
        <dbReference type="Proteomes" id="UP000024635"/>
    </source>
</evidence>
<dbReference type="EMBL" id="JARK01001720">
    <property type="protein sequence ID" value="EYB81452.1"/>
    <property type="molecule type" value="Genomic_DNA"/>
</dbReference>
<sequence>MYSELQTAVDKGRDRSAASLGSDTGTLHADSGSSLLSAVENSSATPQQTTRAGMQSSCVSAEELRAAVLPFCYGRLEFTVITQRVSPVQRTKQ</sequence>
<name>A0A016RTM3_9BILA</name>
<keyword evidence="3" id="KW-1185">Reference proteome</keyword>
<feature type="compositionally biased region" description="Polar residues" evidence="1">
    <location>
        <begin position="19"/>
        <end position="56"/>
    </location>
</feature>
<proteinExistence type="predicted"/>